<keyword evidence="2" id="KW-1185">Reference proteome</keyword>
<accession>A0A086TAW3</accession>
<dbReference type="AlphaFoldDB" id="A0A086TAW3"/>
<gene>
    <name evidence="1" type="ORF">ACRE_026240</name>
</gene>
<evidence type="ECO:0000313" key="2">
    <source>
        <dbReference type="Proteomes" id="UP000029964"/>
    </source>
</evidence>
<proteinExistence type="predicted"/>
<evidence type="ECO:0000313" key="1">
    <source>
        <dbReference type="EMBL" id="KFH46495.1"/>
    </source>
</evidence>
<dbReference type="EMBL" id="JPKY01000018">
    <property type="protein sequence ID" value="KFH46495.1"/>
    <property type="molecule type" value="Genomic_DNA"/>
</dbReference>
<comment type="caution">
    <text evidence="1">The sequence shown here is derived from an EMBL/GenBank/DDBJ whole genome shotgun (WGS) entry which is preliminary data.</text>
</comment>
<sequence>MYIPLRANTLTIPENQAPVSNSKGHPVFTRYGWAKLPIKLSHFHAARTWTLHAGTYPDGCSVTIDSTVRDSDIIKAPTYPTSCCTAQ</sequence>
<organism evidence="1 2">
    <name type="scientific">Hapsidospora chrysogenum (strain ATCC 11550 / CBS 779.69 / DSM 880 / IAM 14645 / JCM 23072 / IMI 49137)</name>
    <name type="common">Acremonium chrysogenum</name>
    <dbReference type="NCBI Taxonomy" id="857340"/>
    <lineage>
        <taxon>Eukaryota</taxon>
        <taxon>Fungi</taxon>
        <taxon>Dikarya</taxon>
        <taxon>Ascomycota</taxon>
        <taxon>Pezizomycotina</taxon>
        <taxon>Sordariomycetes</taxon>
        <taxon>Hypocreomycetidae</taxon>
        <taxon>Hypocreales</taxon>
        <taxon>Bionectriaceae</taxon>
        <taxon>Hapsidospora</taxon>
    </lineage>
</organism>
<dbReference type="Proteomes" id="UP000029964">
    <property type="component" value="Unassembled WGS sequence"/>
</dbReference>
<dbReference type="HOGENOM" id="CLU_2482805_0_0_1"/>
<name>A0A086TAW3_HAPC1</name>
<protein>
    <submittedName>
        <fullName evidence="1">Uncharacterized protein</fullName>
    </submittedName>
</protein>
<reference evidence="2" key="1">
    <citation type="journal article" date="2014" name="Genome Announc.">
        <title>Genome sequence and annotation of Acremonium chrysogenum, producer of the beta-lactam antibiotic cephalosporin C.</title>
        <authorList>
            <person name="Terfehr D."/>
            <person name="Dahlmann T.A."/>
            <person name="Specht T."/>
            <person name="Zadra I."/>
            <person name="Kuernsteiner H."/>
            <person name="Kueck U."/>
        </authorList>
    </citation>
    <scope>NUCLEOTIDE SEQUENCE [LARGE SCALE GENOMIC DNA]</scope>
    <source>
        <strain evidence="2">ATCC 11550 / CBS 779.69 / DSM 880 / IAM 14645 / JCM 23072 / IMI 49137</strain>
    </source>
</reference>